<evidence type="ECO:0000256" key="9">
    <source>
        <dbReference type="HAMAP-Rule" id="MF_01987"/>
    </source>
</evidence>
<name>A0A928Q5P1_9FIRM</name>
<comment type="caution">
    <text evidence="9">Lacks conserved residue(s) required for the propagation of feature annotation.</text>
</comment>
<feature type="binding site" evidence="9">
    <location>
        <begin position="211"/>
        <end position="216"/>
    </location>
    <ligand>
        <name>ATP</name>
        <dbReference type="ChEBI" id="CHEBI:30616"/>
    </ligand>
</feature>
<dbReference type="Gene3D" id="3.40.1190.20">
    <property type="match status" value="1"/>
</dbReference>
<feature type="binding site" evidence="9">
    <location>
        <begin position="38"/>
        <end position="42"/>
    </location>
    <ligand>
        <name>substrate</name>
    </ligand>
</feature>
<evidence type="ECO:0000256" key="7">
    <source>
        <dbReference type="ARBA" id="ARBA00022958"/>
    </source>
</evidence>
<dbReference type="EC" id="2.7.1.15" evidence="9"/>
<feature type="binding site" evidence="9">
    <location>
        <position position="243"/>
    </location>
    <ligand>
        <name>substrate</name>
    </ligand>
</feature>
<evidence type="ECO:0000256" key="4">
    <source>
        <dbReference type="ARBA" id="ARBA00022777"/>
    </source>
</evidence>
<feature type="binding site" evidence="9">
    <location>
        <position position="179"/>
    </location>
    <ligand>
        <name>ATP</name>
        <dbReference type="ChEBI" id="CHEBI:30616"/>
    </ligand>
</feature>
<protein>
    <recommendedName>
        <fullName evidence="9">Ribokinase</fullName>
        <shortName evidence="9">RK</shortName>
        <ecNumber evidence="9">2.7.1.15</ecNumber>
    </recommendedName>
</protein>
<dbReference type="CDD" id="cd01174">
    <property type="entry name" value="ribokinase"/>
    <property type="match status" value="1"/>
</dbReference>
<comment type="similarity">
    <text evidence="9">Belongs to the carbohydrate kinase PfkB family. Ribokinase subfamily.</text>
</comment>
<evidence type="ECO:0000256" key="8">
    <source>
        <dbReference type="ARBA" id="ARBA00023277"/>
    </source>
</evidence>
<dbReference type="GO" id="GO:0019303">
    <property type="term" value="P:D-ribose catabolic process"/>
    <property type="evidence" value="ECO:0007669"/>
    <property type="project" value="UniProtKB-UniRule"/>
</dbReference>
<comment type="caution">
    <text evidence="11">The sequence shown here is derived from an EMBL/GenBank/DDBJ whole genome shotgun (WGS) entry which is preliminary data.</text>
</comment>
<dbReference type="EMBL" id="SVNY01000005">
    <property type="protein sequence ID" value="MBE6834032.1"/>
    <property type="molecule type" value="Genomic_DNA"/>
</dbReference>
<keyword evidence="6 9" id="KW-0460">Magnesium</keyword>
<keyword evidence="4 9" id="KW-0418">Kinase</keyword>
<keyword evidence="9" id="KW-0963">Cytoplasm</keyword>
<dbReference type="GO" id="GO:0005524">
    <property type="term" value="F:ATP binding"/>
    <property type="evidence" value="ECO:0007669"/>
    <property type="project" value="UniProtKB-UniRule"/>
</dbReference>
<feature type="binding site" evidence="9">
    <location>
        <position position="278"/>
    </location>
    <ligand>
        <name>K(+)</name>
        <dbReference type="ChEBI" id="CHEBI:29103"/>
    </ligand>
</feature>
<proteinExistence type="inferred from homology"/>
<dbReference type="AlphaFoldDB" id="A0A928Q5P1"/>
<dbReference type="Pfam" id="PF00294">
    <property type="entry name" value="PfkB"/>
    <property type="match status" value="1"/>
</dbReference>
<keyword evidence="7 9" id="KW-0630">Potassium</keyword>
<comment type="pathway">
    <text evidence="9">Carbohydrate metabolism; D-ribose degradation; D-ribose 5-phosphate from beta-D-ribopyranose: step 2/2.</text>
</comment>
<comment type="cofactor">
    <cofactor evidence="9">
        <name>Mg(2+)</name>
        <dbReference type="ChEBI" id="CHEBI:18420"/>
    </cofactor>
    <text evidence="9">Requires a divalent cation, most likely magnesium in vivo, as an electrophilic catalyst to aid phosphoryl group transfer. It is the chelate of the metal and the nucleotide that is the actual substrate.</text>
</comment>
<comment type="subcellular location">
    <subcellularLocation>
        <location evidence="9">Cytoplasm</location>
    </subcellularLocation>
</comment>
<organism evidence="11 12">
    <name type="scientific">Faecalispora sporosphaeroides</name>
    <dbReference type="NCBI Taxonomy" id="1549"/>
    <lineage>
        <taxon>Bacteria</taxon>
        <taxon>Bacillati</taxon>
        <taxon>Bacillota</taxon>
        <taxon>Clostridia</taxon>
        <taxon>Eubacteriales</taxon>
        <taxon>Oscillospiraceae</taxon>
        <taxon>Faecalispora</taxon>
    </lineage>
</organism>
<keyword evidence="3 9" id="KW-0547">Nucleotide-binding</keyword>
<evidence type="ECO:0000256" key="3">
    <source>
        <dbReference type="ARBA" id="ARBA00022741"/>
    </source>
</evidence>
<evidence type="ECO:0000256" key="6">
    <source>
        <dbReference type="ARBA" id="ARBA00022842"/>
    </source>
</evidence>
<dbReference type="GO" id="GO:0046872">
    <property type="term" value="F:metal ion binding"/>
    <property type="evidence" value="ECO:0007669"/>
    <property type="project" value="UniProtKB-KW"/>
</dbReference>
<dbReference type="HAMAP" id="MF_01987">
    <property type="entry name" value="Ribokinase"/>
    <property type="match status" value="1"/>
</dbReference>
<feature type="active site" description="Proton acceptor" evidence="9">
    <location>
        <position position="243"/>
    </location>
</feature>
<gene>
    <name evidence="9" type="primary">rbsK</name>
    <name evidence="11" type="ORF">E7512_10750</name>
</gene>
<dbReference type="PANTHER" id="PTHR10584:SF166">
    <property type="entry name" value="RIBOKINASE"/>
    <property type="match status" value="1"/>
</dbReference>
<keyword evidence="2 9" id="KW-0479">Metal-binding</keyword>
<evidence type="ECO:0000313" key="12">
    <source>
        <dbReference type="Proteomes" id="UP000754750"/>
    </source>
</evidence>
<feature type="binding site" evidence="9">
    <location>
        <begin position="10"/>
        <end position="12"/>
    </location>
    <ligand>
        <name>substrate</name>
    </ligand>
</feature>
<evidence type="ECO:0000259" key="10">
    <source>
        <dbReference type="Pfam" id="PF00294"/>
    </source>
</evidence>
<evidence type="ECO:0000256" key="2">
    <source>
        <dbReference type="ARBA" id="ARBA00022723"/>
    </source>
</evidence>
<dbReference type="PANTHER" id="PTHR10584">
    <property type="entry name" value="SUGAR KINASE"/>
    <property type="match status" value="1"/>
</dbReference>
<evidence type="ECO:0000256" key="5">
    <source>
        <dbReference type="ARBA" id="ARBA00022840"/>
    </source>
</evidence>
<keyword evidence="8 9" id="KW-0119">Carbohydrate metabolism</keyword>
<feature type="binding site" evidence="9">
    <location>
        <position position="276"/>
    </location>
    <ligand>
        <name>K(+)</name>
        <dbReference type="ChEBI" id="CHEBI:29103"/>
    </ligand>
</feature>
<reference evidence="11" key="1">
    <citation type="submission" date="2019-04" db="EMBL/GenBank/DDBJ databases">
        <title>Evolution of Biomass-Degrading Anaerobic Consortia Revealed by Metagenomics.</title>
        <authorList>
            <person name="Peng X."/>
        </authorList>
    </citation>
    <scope>NUCLEOTIDE SEQUENCE</scope>
    <source>
        <strain evidence="11">SIG551</strain>
    </source>
</reference>
<feature type="binding site" evidence="9">
    <location>
        <begin position="242"/>
        <end position="243"/>
    </location>
    <ligand>
        <name>ATP</name>
        <dbReference type="ChEBI" id="CHEBI:30616"/>
    </ligand>
</feature>
<dbReference type="InterPro" id="IPR002139">
    <property type="entry name" value="Ribo/fructo_kinase"/>
</dbReference>
<dbReference type="GO" id="GO:0005737">
    <property type="term" value="C:cytoplasm"/>
    <property type="evidence" value="ECO:0007669"/>
    <property type="project" value="UniProtKB-SubCell"/>
</dbReference>
<keyword evidence="5 9" id="KW-0067">ATP-binding</keyword>
<comment type="subunit">
    <text evidence="9">Homodimer.</text>
</comment>
<keyword evidence="1 9" id="KW-0808">Transferase</keyword>
<accession>A0A928Q5P1</accession>
<dbReference type="RefSeq" id="WP_326840650.1">
    <property type="nucleotide sequence ID" value="NZ_SVNY01000005.1"/>
</dbReference>
<feature type="domain" description="Carbohydrate kinase PfkB" evidence="10">
    <location>
        <begin position="3"/>
        <end position="285"/>
    </location>
</feature>
<dbReference type="InterPro" id="IPR011877">
    <property type="entry name" value="Ribokinase"/>
</dbReference>
<dbReference type="SUPFAM" id="SSF53613">
    <property type="entry name" value="Ribokinase-like"/>
    <property type="match status" value="1"/>
</dbReference>
<feature type="binding site" evidence="9">
    <location>
        <position position="239"/>
    </location>
    <ligand>
        <name>K(+)</name>
        <dbReference type="ChEBI" id="CHEBI:29103"/>
    </ligand>
</feature>
<evidence type="ECO:0000256" key="1">
    <source>
        <dbReference type="ARBA" id="ARBA00022679"/>
    </source>
</evidence>
<comment type="catalytic activity">
    <reaction evidence="9">
        <text>D-ribose + ATP = D-ribose 5-phosphate + ADP + H(+)</text>
        <dbReference type="Rhea" id="RHEA:13697"/>
        <dbReference type="ChEBI" id="CHEBI:15378"/>
        <dbReference type="ChEBI" id="CHEBI:30616"/>
        <dbReference type="ChEBI" id="CHEBI:47013"/>
        <dbReference type="ChEBI" id="CHEBI:78346"/>
        <dbReference type="ChEBI" id="CHEBI:456216"/>
        <dbReference type="EC" id="2.7.1.15"/>
    </reaction>
</comment>
<dbReference type="GO" id="GO:0004747">
    <property type="term" value="F:ribokinase activity"/>
    <property type="evidence" value="ECO:0007669"/>
    <property type="project" value="UniProtKB-UniRule"/>
</dbReference>
<dbReference type="InterPro" id="IPR029056">
    <property type="entry name" value="Ribokinase-like"/>
</dbReference>
<dbReference type="PRINTS" id="PR00990">
    <property type="entry name" value="RIBOKINASE"/>
</dbReference>
<feature type="binding site" evidence="9">
    <location>
        <position position="237"/>
    </location>
    <ligand>
        <name>K(+)</name>
        <dbReference type="ChEBI" id="CHEBI:29103"/>
    </ligand>
</feature>
<comment type="activity regulation">
    <text evidence="9">Activated by a monovalent cation that binds near, but not in, the active site. The most likely occupant of the site in vivo is potassium. Ion binding induces a conformational change that may alter substrate affinity.</text>
</comment>
<feature type="binding site" evidence="9">
    <location>
        <position position="282"/>
    </location>
    <ligand>
        <name>K(+)</name>
        <dbReference type="ChEBI" id="CHEBI:29103"/>
    </ligand>
</feature>
<feature type="binding site" evidence="9">
    <location>
        <position position="136"/>
    </location>
    <ligand>
        <name>substrate</name>
    </ligand>
</feature>
<sequence length="298" mass="32480">MKILNFGSLNIDYVYSVDHIVAPGETISSTQLNVYPGGKGLNQSVALARGGAAVFHAGMLGEDGGMLRKTCEENHVDFSLIRTVEERSGNAIIQVSGKGQNSIVLFGGANRRNEKAYVDEVLSHFGAGDLLLLQNEINLLDYLIERAAQRKMKIALNPSPYDDAVKRCDLHKVHWLVMNEVEGSQITGERDPDAVLEQIQKRYPQVHTVLTLGKAGAVYQAGRQRFYHGIYNVPVVDTTAAGDTFTGYFFSGVARGDSPQECLRLASIASSLAVSRKGAIPSIPWREEVLSAKLSCIT</sequence>
<dbReference type="InterPro" id="IPR011611">
    <property type="entry name" value="PfkB_dom"/>
</dbReference>
<feature type="binding site" evidence="9">
    <location>
        <position position="273"/>
    </location>
    <ligand>
        <name>K(+)</name>
        <dbReference type="ChEBI" id="CHEBI:29103"/>
    </ligand>
</feature>
<dbReference type="Proteomes" id="UP000754750">
    <property type="component" value="Unassembled WGS sequence"/>
</dbReference>
<evidence type="ECO:0000313" key="11">
    <source>
        <dbReference type="EMBL" id="MBE6834032.1"/>
    </source>
</evidence>
<comment type="function">
    <text evidence="9">Catalyzes the phosphorylation of ribose at O-5 in a reaction requiring ATP and magnesium. The resulting D-ribose-5-phosphate can then be used either for sythesis of nucleotides, histidine, and tryptophan, or as a component of the pentose phosphate pathway.</text>
</comment>